<evidence type="ECO:0000259" key="6">
    <source>
        <dbReference type="PROSITE" id="PS50075"/>
    </source>
</evidence>
<dbReference type="InterPro" id="IPR029063">
    <property type="entry name" value="SAM-dependent_MTases_sf"/>
</dbReference>
<dbReference type="GO" id="GO:0030410">
    <property type="term" value="F:nicotianamine synthase activity"/>
    <property type="evidence" value="ECO:0007669"/>
    <property type="project" value="InterPro"/>
</dbReference>
<dbReference type="PANTHER" id="PTHR45398">
    <property type="match status" value="1"/>
</dbReference>
<dbReference type="Pfam" id="PF00501">
    <property type="entry name" value="AMP-binding"/>
    <property type="match status" value="1"/>
</dbReference>
<comment type="similarity">
    <text evidence="1">Belongs to the nicotianamine synthase (NAS)-like family.</text>
</comment>
<dbReference type="GO" id="GO:0016874">
    <property type="term" value="F:ligase activity"/>
    <property type="evidence" value="ECO:0007669"/>
    <property type="project" value="UniProtKB-KW"/>
</dbReference>
<dbReference type="SUPFAM" id="SSF52777">
    <property type="entry name" value="CoA-dependent acyltransferases"/>
    <property type="match status" value="5"/>
</dbReference>
<dbReference type="PROSITE" id="PS51142">
    <property type="entry name" value="NAS"/>
    <property type="match status" value="1"/>
</dbReference>
<dbReference type="Pfam" id="PF00550">
    <property type="entry name" value="PP-binding"/>
    <property type="match status" value="1"/>
</dbReference>
<dbReference type="InterPro" id="IPR020845">
    <property type="entry name" value="AMP-binding_CS"/>
</dbReference>
<evidence type="ECO:0000256" key="4">
    <source>
        <dbReference type="ARBA" id="ARBA00022598"/>
    </source>
</evidence>
<name>A0A8H4RFY8_9HELO</name>
<evidence type="ECO:0000256" key="3">
    <source>
        <dbReference type="ARBA" id="ARBA00022553"/>
    </source>
</evidence>
<dbReference type="EMBL" id="JAAMPI010000747">
    <property type="protein sequence ID" value="KAF4628898.1"/>
    <property type="molecule type" value="Genomic_DNA"/>
</dbReference>
<evidence type="ECO:0000256" key="2">
    <source>
        <dbReference type="ARBA" id="ARBA00022450"/>
    </source>
</evidence>
<dbReference type="FunFam" id="3.30.300.30:FF:000015">
    <property type="entry name" value="Nonribosomal peptide synthase SidD"/>
    <property type="match status" value="1"/>
</dbReference>
<dbReference type="Gene3D" id="3.30.559.10">
    <property type="entry name" value="Chloramphenicol acetyltransferase-like domain"/>
    <property type="match status" value="2"/>
</dbReference>
<dbReference type="SUPFAM" id="SSF53335">
    <property type="entry name" value="S-adenosyl-L-methionine-dependent methyltransferases"/>
    <property type="match status" value="1"/>
</dbReference>
<dbReference type="PANTHER" id="PTHR45398:SF1">
    <property type="entry name" value="ENZYME, PUTATIVE (JCVI)-RELATED"/>
    <property type="match status" value="1"/>
</dbReference>
<dbReference type="FunFam" id="3.30.559.10:FF:000016">
    <property type="entry name" value="Nonribosomal peptide synthase Pes1"/>
    <property type="match status" value="1"/>
</dbReference>
<dbReference type="Pfam" id="PF03059">
    <property type="entry name" value="NAS"/>
    <property type="match status" value="1"/>
</dbReference>
<dbReference type="Gene3D" id="3.30.559.30">
    <property type="entry name" value="Nonribosomal peptide synthetase, condensation domain"/>
    <property type="match status" value="3"/>
</dbReference>
<dbReference type="InterPro" id="IPR000873">
    <property type="entry name" value="AMP-dep_synth/lig_dom"/>
</dbReference>
<protein>
    <recommendedName>
        <fullName evidence="6">Carrier domain-containing protein</fullName>
    </recommendedName>
</protein>
<dbReference type="NCBIfam" id="TIGR01733">
    <property type="entry name" value="AA-adenyl-dom"/>
    <property type="match status" value="1"/>
</dbReference>
<dbReference type="GO" id="GO:0030418">
    <property type="term" value="P:nicotianamine biosynthetic process"/>
    <property type="evidence" value="ECO:0007669"/>
    <property type="project" value="InterPro"/>
</dbReference>
<proteinExistence type="inferred from homology"/>
<dbReference type="InterPro" id="IPR001242">
    <property type="entry name" value="Condensation_dom"/>
</dbReference>
<dbReference type="OrthoDB" id="416786at2759"/>
<dbReference type="PROSITE" id="PS00455">
    <property type="entry name" value="AMP_BINDING"/>
    <property type="match status" value="1"/>
</dbReference>
<dbReference type="CDD" id="cd05918">
    <property type="entry name" value="A_NRPS_SidN3_like"/>
    <property type="match status" value="1"/>
</dbReference>
<dbReference type="InterPro" id="IPR004298">
    <property type="entry name" value="Nicotian_synth"/>
</dbReference>
<keyword evidence="4" id="KW-0436">Ligase</keyword>
<dbReference type="InterPro" id="IPR042099">
    <property type="entry name" value="ANL_N_sf"/>
</dbReference>
<comment type="caution">
    <text evidence="7">The sequence shown here is derived from an EMBL/GenBank/DDBJ whole genome shotgun (WGS) entry which is preliminary data.</text>
</comment>
<organism evidence="7 8">
    <name type="scientific">Cudoniella acicularis</name>
    <dbReference type="NCBI Taxonomy" id="354080"/>
    <lineage>
        <taxon>Eukaryota</taxon>
        <taxon>Fungi</taxon>
        <taxon>Dikarya</taxon>
        <taxon>Ascomycota</taxon>
        <taxon>Pezizomycotina</taxon>
        <taxon>Leotiomycetes</taxon>
        <taxon>Helotiales</taxon>
        <taxon>Tricladiaceae</taxon>
        <taxon>Cudoniella</taxon>
    </lineage>
</organism>
<keyword evidence="2" id="KW-0596">Phosphopantetheine</keyword>
<keyword evidence="8" id="KW-1185">Reference proteome</keyword>
<dbReference type="Pfam" id="PF00668">
    <property type="entry name" value="Condensation"/>
    <property type="match status" value="2"/>
</dbReference>
<dbReference type="PROSITE" id="PS50075">
    <property type="entry name" value="CARRIER"/>
    <property type="match status" value="1"/>
</dbReference>
<dbReference type="Gene3D" id="3.40.50.12780">
    <property type="entry name" value="N-terminal domain of ligase-like"/>
    <property type="match status" value="1"/>
</dbReference>
<dbReference type="SUPFAM" id="SSF56801">
    <property type="entry name" value="Acetyl-CoA synthetase-like"/>
    <property type="match status" value="1"/>
</dbReference>
<keyword evidence="3" id="KW-0597">Phosphoprotein</keyword>
<comment type="similarity">
    <text evidence="5">Belongs to the NRP synthetase family.</text>
</comment>
<sequence length="2026" mass="224494">MPSNESTPFNSVHGRDLAAEAQVYVRKMVSSVASLDALCPLDSPEKTEQAIPFWSQFYDVIGFSTLDIELENAILQHPDVLKLMPDLRRVMGECEVALEVTWAAKVAVARDPTEARQIFNGGTLHGAPESVAILGSGALPETGVWMIDWARKNNQRIRIHSLEIIPERLEQSKRVYEALGLLEDLTFEVGDVRTAPKDLSSFDVVYFNATLGTSTREKEDLMLDVARRMRPGALVLTRSTYSLKTMAYPASANYPYAWRTREECEWNGHYFKGFKKANMVRIQTSLTPPEFQEYLLNVPSCHFHHLIDNDTLSEDGEPLLIQADGLEIFLRKSPQQDGHLESILQAAWALFLRTYVARNDVSFIYLGSAPIGRCPEQVHISVCHVHIDKELSLAHVMDTMSRVCVLDHKADGNTQTSFSASLSGLCNTSVCVSEAPLQLMQKRTLKLQCGLNLVAQPTEKGLQLWLHFDPSLVSTAQAKHIVAALEHLLENIAIQGVTARVSDLGLRGPSHYQQIVDWNGYLPPITQTLVHERFCEHARAHPERPAIVFRDETLTYGEVDEMSSRLGASLQRLGVAFGVLVPLCFEKSAYAIVAMLGVLKAGGAFIPLDPDHPNDRLAGIVDQAAAEVVLTSALCSPAMFPSKTVVTVSRASLAQMAPASSLCLQPGPSPTTTAYVYFTSGTTGQPKGAVINHGAFNLTVAALSERLRVSPASRVLQFAAYTFDASLIEIFPALYSGGCVCVPAQEDRTPAIVDFITSTGATVAFFTPSFLRLLRAKDVPTLRTLVVGGEALTRHAVDEWADQVHVIQVYGPTECCMVSTMHDLPSSRAHPATIGLPFNCACWIVRPGAAEELLPIGAIGELLIQGPTVFREYLANPALTCACIAERPPWLPVRAAAESRRLYKTGDLVCYNSDGTLSYVGRKNTQVKVRGQRVELAGIEHLLLADPSVVHAVVVLPQRGPWKRRLVTVLSFDQHATGVESKALCLVADQASARRESGRIRDALARQLPPYMISEGWLVVEQIPTTASGKAGRRLIESWLESLDDDTYRQMVGPEGEQDENDRPLSSMGCVIQMVWAVTLNITPRQIGSGRSFINLGGDSISAMQFMSACRERNVHISVPDIHELALLARDMSSSHGSEAPEEVMDTPFGLSQIQETHFRFTQNDANANSFSQGFLLKLRQDFSSENLRSALVAVIQRHSMLRARFQKQADGQWTQRLTDEVEGSYRWVVHELDALSHLAPLAAHANGCLDIQQGPMVSASFCRTRDSGSFLNIIVHHLVVDLVSFRIIVQDLEHFLQHGALGKPRPFPFQAWCPIETSLIKRTCASQDRGGQALPSPDWAFWGLTPEVNTYGLAQSETLVLSRSTTEKLLKDCHQAFTSTPIDVLLATLVHSFADTFPERDLPTIFNESHGRQTGDLSMDLSNTVGWFTSFRPVPAATAPLKDVADTVRRLKDQRVFDESMVGRPILAAYHAPDGSLNGEVLFNYMGKYQQFERSNSIFAMEARSGQDLGSLATRRLTLFEVSVSIRDDQAEIDLAYHSRIKSPGRVQRWGLAWRSQLEELVEDLSHRVPGHTLSDFPFQHIYKSGADQVVKILESMSFRSPSDVETICPVTPIQSSILESHARSSRYYHTQILIRIGNRHSLVDARRLHEAWRQTITRHTILRTVFLALDSANLKYVQVVLKQFEPIVRFLDHAFVGTGGSALRAQCSSFPVNQPPHHLSLWEENESVNALFEISHALIDFYSLPTLLRDWAKAYDGILNAPSPTPYTQLATYVVQQPTTHAVEYLEHFMENLVHRPLPCISRDQASSASPHTLRRTLGGTGGLSRLTHRTGVTMSTAFRLAWALVLQLHGEQEDIGFGYVTSGRDLPIPDMGELVGPCLNLLPCRLLLSPTKTIESVMRQLHVDFAQTIKYQHAASTSTSANQNLNTLLNYRRHIGPSTYGSPSTTFELIGEVDPFDFDLVVELDDIEDGVYTTFSYWREDATDAVAGLADDFAIVLDLLQRCELTSTILDIHRAREGMLSKS</sequence>
<dbReference type="CDD" id="cd02440">
    <property type="entry name" value="AdoMet_MTases"/>
    <property type="match status" value="1"/>
</dbReference>
<dbReference type="Gene3D" id="3.30.300.30">
    <property type="match status" value="1"/>
</dbReference>
<evidence type="ECO:0000313" key="8">
    <source>
        <dbReference type="Proteomes" id="UP000566819"/>
    </source>
</evidence>
<dbReference type="Gene3D" id="1.10.1200.10">
    <property type="entry name" value="ACP-like"/>
    <property type="match status" value="1"/>
</dbReference>
<evidence type="ECO:0000256" key="1">
    <source>
        <dbReference type="ARBA" id="ARBA00007009"/>
    </source>
</evidence>
<evidence type="ECO:0000256" key="5">
    <source>
        <dbReference type="ARBA" id="ARBA00029454"/>
    </source>
</evidence>
<dbReference type="SUPFAM" id="SSF47336">
    <property type="entry name" value="ACP-like"/>
    <property type="match status" value="1"/>
</dbReference>
<evidence type="ECO:0000313" key="7">
    <source>
        <dbReference type="EMBL" id="KAF4628898.1"/>
    </source>
</evidence>
<dbReference type="InterPro" id="IPR010071">
    <property type="entry name" value="AA_adenyl_dom"/>
</dbReference>
<gene>
    <name evidence="7" type="ORF">G7Y89_g9253</name>
</gene>
<dbReference type="InterPro" id="IPR036736">
    <property type="entry name" value="ACP-like_sf"/>
</dbReference>
<accession>A0A8H4RFY8</accession>
<feature type="domain" description="Carrier" evidence="6">
    <location>
        <begin position="1066"/>
        <end position="1140"/>
    </location>
</feature>
<dbReference type="InterPro" id="IPR009081">
    <property type="entry name" value="PP-bd_ACP"/>
</dbReference>
<dbReference type="InterPro" id="IPR023213">
    <property type="entry name" value="CAT-like_dom_sf"/>
</dbReference>
<dbReference type="Proteomes" id="UP000566819">
    <property type="component" value="Unassembled WGS sequence"/>
</dbReference>
<reference evidence="7 8" key="1">
    <citation type="submission" date="2020-03" db="EMBL/GenBank/DDBJ databases">
        <title>Draft Genome Sequence of Cudoniella acicularis.</title>
        <authorList>
            <person name="Buettner E."/>
            <person name="Kellner H."/>
        </authorList>
    </citation>
    <scope>NUCLEOTIDE SEQUENCE [LARGE SCALE GENOMIC DNA]</scope>
    <source>
        <strain evidence="7 8">DSM 108380</strain>
    </source>
</reference>
<dbReference type="Gene3D" id="3.40.50.150">
    <property type="entry name" value="Vaccinia Virus protein VP39"/>
    <property type="match status" value="1"/>
</dbReference>
<dbReference type="InterPro" id="IPR045851">
    <property type="entry name" value="AMP-bd_C_sf"/>
</dbReference>